<organism evidence="2 3">
    <name type="scientific">Liquidambar formosana</name>
    <name type="common">Formosan gum</name>
    <dbReference type="NCBI Taxonomy" id="63359"/>
    <lineage>
        <taxon>Eukaryota</taxon>
        <taxon>Viridiplantae</taxon>
        <taxon>Streptophyta</taxon>
        <taxon>Embryophyta</taxon>
        <taxon>Tracheophyta</taxon>
        <taxon>Spermatophyta</taxon>
        <taxon>Magnoliopsida</taxon>
        <taxon>eudicotyledons</taxon>
        <taxon>Gunneridae</taxon>
        <taxon>Pentapetalae</taxon>
        <taxon>Saxifragales</taxon>
        <taxon>Altingiaceae</taxon>
        <taxon>Liquidambar</taxon>
    </lineage>
</organism>
<reference evidence="2 3" key="1">
    <citation type="journal article" date="2024" name="Plant J.">
        <title>Genome sequences and population genomics reveal climatic adaptation and genomic divergence between two closely related sweetgum species.</title>
        <authorList>
            <person name="Xu W.Q."/>
            <person name="Ren C.Q."/>
            <person name="Zhang X.Y."/>
            <person name="Comes H.P."/>
            <person name="Liu X.H."/>
            <person name="Li Y.G."/>
            <person name="Kettle C.J."/>
            <person name="Jalonen R."/>
            <person name="Gaisberger H."/>
            <person name="Ma Y.Z."/>
            <person name="Qiu Y.X."/>
        </authorList>
    </citation>
    <scope>NUCLEOTIDE SEQUENCE [LARGE SCALE GENOMIC DNA]</scope>
    <source>
        <strain evidence="2">Hangzhou</strain>
    </source>
</reference>
<feature type="compositionally biased region" description="Polar residues" evidence="1">
    <location>
        <begin position="138"/>
        <end position="156"/>
    </location>
</feature>
<proteinExistence type="predicted"/>
<dbReference type="Proteomes" id="UP001415857">
    <property type="component" value="Unassembled WGS sequence"/>
</dbReference>
<gene>
    <name evidence="2" type="ORF">L1049_014328</name>
</gene>
<comment type="caution">
    <text evidence="2">The sequence shown here is derived from an EMBL/GenBank/DDBJ whole genome shotgun (WGS) entry which is preliminary data.</text>
</comment>
<evidence type="ECO:0000313" key="2">
    <source>
        <dbReference type="EMBL" id="KAK9280632.1"/>
    </source>
</evidence>
<feature type="region of interest" description="Disordered" evidence="1">
    <location>
        <begin position="128"/>
        <end position="156"/>
    </location>
</feature>
<dbReference type="EMBL" id="JBBPBK010000008">
    <property type="protein sequence ID" value="KAK9280632.1"/>
    <property type="molecule type" value="Genomic_DNA"/>
</dbReference>
<name>A0AAP0RLX6_LIQFO</name>
<dbReference type="AlphaFoldDB" id="A0AAP0RLX6"/>
<accession>A0AAP0RLX6</accession>
<sequence>MFSQLSGHGDTEQWFFFRPRQELERSKRWETQMYYNFRVLESHRLSCIIAENFVTNWCNSEAKAVVPPIKIKKANKKRAASCDPDLASSRDLDDTGMRRCMDNLTLLRHEFSLCQVYVTSGSLRAFDRRPPRGAETRMTMTQQVHGDRAATTSQNT</sequence>
<evidence type="ECO:0000313" key="3">
    <source>
        <dbReference type="Proteomes" id="UP001415857"/>
    </source>
</evidence>
<keyword evidence="3" id="KW-1185">Reference proteome</keyword>
<evidence type="ECO:0000256" key="1">
    <source>
        <dbReference type="SAM" id="MobiDB-lite"/>
    </source>
</evidence>
<protein>
    <submittedName>
        <fullName evidence="2">Uncharacterized protein</fullName>
    </submittedName>
</protein>